<keyword evidence="4" id="KW-0804">Transcription</keyword>
<proteinExistence type="inferred from homology"/>
<gene>
    <name evidence="6" type="ORF">GCM10007384_15250</name>
</gene>
<protein>
    <submittedName>
        <fullName evidence="6">LysR family transcriptional regulator</fullName>
    </submittedName>
</protein>
<dbReference type="SUPFAM" id="SSF53850">
    <property type="entry name" value="Periplasmic binding protein-like II"/>
    <property type="match status" value="1"/>
</dbReference>
<organism evidence="6 7">
    <name type="scientific">Aquimarina muelleri</name>
    <dbReference type="NCBI Taxonomy" id="279356"/>
    <lineage>
        <taxon>Bacteria</taxon>
        <taxon>Pseudomonadati</taxon>
        <taxon>Bacteroidota</taxon>
        <taxon>Flavobacteriia</taxon>
        <taxon>Flavobacteriales</taxon>
        <taxon>Flavobacteriaceae</taxon>
        <taxon>Aquimarina</taxon>
    </lineage>
</organism>
<dbReference type="PRINTS" id="PR00039">
    <property type="entry name" value="HTHLYSR"/>
</dbReference>
<dbReference type="Proteomes" id="UP000601108">
    <property type="component" value="Unassembled WGS sequence"/>
</dbReference>
<evidence type="ECO:0000313" key="6">
    <source>
        <dbReference type="EMBL" id="GGX14606.1"/>
    </source>
</evidence>
<dbReference type="InterPro" id="IPR036388">
    <property type="entry name" value="WH-like_DNA-bd_sf"/>
</dbReference>
<dbReference type="PROSITE" id="PS50931">
    <property type="entry name" value="HTH_LYSR"/>
    <property type="match status" value="1"/>
</dbReference>
<evidence type="ECO:0000259" key="5">
    <source>
        <dbReference type="PROSITE" id="PS50931"/>
    </source>
</evidence>
<dbReference type="InterPro" id="IPR036390">
    <property type="entry name" value="WH_DNA-bd_sf"/>
</dbReference>
<comment type="similarity">
    <text evidence="1">Belongs to the LysR transcriptional regulatory family.</text>
</comment>
<dbReference type="Pfam" id="PF00126">
    <property type="entry name" value="HTH_1"/>
    <property type="match status" value="1"/>
</dbReference>
<evidence type="ECO:0000256" key="4">
    <source>
        <dbReference type="ARBA" id="ARBA00023163"/>
    </source>
</evidence>
<dbReference type="EMBL" id="BMWS01000008">
    <property type="protein sequence ID" value="GGX14606.1"/>
    <property type="molecule type" value="Genomic_DNA"/>
</dbReference>
<dbReference type="Pfam" id="PF03466">
    <property type="entry name" value="LysR_substrate"/>
    <property type="match status" value="1"/>
</dbReference>
<dbReference type="SUPFAM" id="SSF46785">
    <property type="entry name" value="Winged helix' DNA-binding domain"/>
    <property type="match status" value="1"/>
</dbReference>
<evidence type="ECO:0000256" key="1">
    <source>
        <dbReference type="ARBA" id="ARBA00009437"/>
    </source>
</evidence>
<dbReference type="PANTHER" id="PTHR30126">
    <property type="entry name" value="HTH-TYPE TRANSCRIPTIONAL REGULATOR"/>
    <property type="match status" value="1"/>
</dbReference>
<evidence type="ECO:0000256" key="3">
    <source>
        <dbReference type="ARBA" id="ARBA00023125"/>
    </source>
</evidence>
<keyword evidence="2" id="KW-0805">Transcription regulation</keyword>
<dbReference type="AlphaFoldDB" id="A0A918JUX1"/>
<comment type="caution">
    <text evidence="6">The sequence shown here is derived from an EMBL/GenBank/DDBJ whole genome shotgun (WGS) entry which is preliminary data.</text>
</comment>
<keyword evidence="7" id="KW-1185">Reference proteome</keyword>
<dbReference type="Gene3D" id="1.10.10.10">
    <property type="entry name" value="Winged helix-like DNA-binding domain superfamily/Winged helix DNA-binding domain"/>
    <property type="match status" value="1"/>
</dbReference>
<dbReference type="RefSeq" id="WP_027411779.1">
    <property type="nucleotide sequence ID" value="NZ_BMWS01000008.1"/>
</dbReference>
<dbReference type="GO" id="GO:0003700">
    <property type="term" value="F:DNA-binding transcription factor activity"/>
    <property type="evidence" value="ECO:0007669"/>
    <property type="project" value="InterPro"/>
</dbReference>
<name>A0A918JUX1_9FLAO</name>
<feature type="domain" description="HTH lysR-type" evidence="5">
    <location>
        <begin position="2"/>
        <end position="59"/>
    </location>
</feature>
<accession>A0A918JUX1</accession>
<dbReference type="PANTHER" id="PTHR30126:SF40">
    <property type="entry name" value="HTH-TYPE TRANSCRIPTIONAL REGULATOR GLTR"/>
    <property type="match status" value="1"/>
</dbReference>
<sequence length="298" mass="34839">MINLEWYRTFKAVYEEGNLTKASEVLYSSQPGVSLHISSLESYVGYKLFERTSRKMIPTVRGMVMYDYIIDALKKLEKAEQHFRKKGLDTTPTLSIGMCSEVFQYFFEPHIAQLDFDIIAHFGEYPQMIKELNEGILDLVITPKKINNNTITYTPFFKEKIQLIAGINTDTSNLELSIKNKEWKKLEHHLSHQTWYCSYNIMEYSKTFWSQNFNKKQLFKPNYIVPDILSIIRCLSNNKGMALVPDFLCSNALKANNVKLIWEGFQSLENTFYFAVKENSIKLKKEISQIEKIVTREI</sequence>
<evidence type="ECO:0000256" key="2">
    <source>
        <dbReference type="ARBA" id="ARBA00023015"/>
    </source>
</evidence>
<reference evidence="6 7" key="1">
    <citation type="journal article" date="2014" name="Int. J. Syst. Evol. Microbiol.">
        <title>Complete genome sequence of Corynebacterium casei LMG S-19264T (=DSM 44701T), isolated from a smear-ripened cheese.</title>
        <authorList>
            <consortium name="US DOE Joint Genome Institute (JGI-PGF)"/>
            <person name="Walter F."/>
            <person name="Albersmeier A."/>
            <person name="Kalinowski J."/>
            <person name="Ruckert C."/>
        </authorList>
    </citation>
    <scope>NUCLEOTIDE SEQUENCE [LARGE SCALE GENOMIC DNA]</scope>
    <source>
        <strain evidence="6 7">KCTC 12285</strain>
    </source>
</reference>
<keyword evidence="3" id="KW-0238">DNA-binding</keyword>
<evidence type="ECO:0000313" key="7">
    <source>
        <dbReference type="Proteomes" id="UP000601108"/>
    </source>
</evidence>
<dbReference type="InterPro" id="IPR005119">
    <property type="entry name" value="LysR_subst-bd"/>
</dbReference>
<dbReference type="InterPro" id="IPR000847">
    <property type="entry name" value="LysR_HTH_N"/>
</dbReference>
<dbReference type="GO" id="GO:0000976">
    <property type="term" value="F:transcription cis-regulatory region binding"/>
    <property type="evidence" value="ECO:0007669"/>
    <property type="project" value="TreeGrafter"/>
</dbReference>